<accession>A0A7R9GRX0</accession>
<gene>
    <name evidence="1" type="ORF">TCEB3V08_LOCUS738</name>
</gene>
<dbReference type="EMBL" id="OC316579">
    <property type="protein sequence ID" value="CAD7392727.1"/>
    <property type="molecule type" value="Genomic_DNA"/>
</dbReference>
<proteinExistence type="predicted"/>
<dbReference type="AlphaFoldDB" id="A0A7R9GRX0"/>
<evidence type="ECO:0000313" key="1">
    <source>
        <dbReference type="EMBL" id="CAD7392727.1"/>
    </source>
</evidence>
<sequence length="99" mass="10514">MMGTDLCGSIRKEIVGVSSARADALLQELYENRRAAADIAAGEAGDLPVEVTICRPLGGNCISSSSRPVTNDRDGKWRCQNEGYLADNVVSGTDSPEQL</sequence>
<reference evidence="1" key="1">
    <citation type="submission" date="2020-11" db="EMBL/GenBank/DDBJ databases">
        <authorList>
            <person name="Tran Van P."/>
        </authorList>
    </citation>
    <scope>NUCLEOTIDE SEQUENCE</scope>
</reference>
<name>A0A7R9GRX0_TIMCR</name>
<organism evidence="1">
    <name type="scientific">Timema cristinae</name>
    <name type="common">Walking stick</name>
    <dbReference type="NCBI Taxonomy" id="61476"/>
    <lineage>
        <taxon>Eukaryota</taxon>
        <taxon>Metazoa</taxon>
        <taxon>Ecdysozoa</taxon>
        <taxon>Arthropoda</taxon>
        <taxon>Hexapoda</taxon>
        <taxon>Insecta</taxon>
        <taxon>Pterygota</taxon>
        <taxon>Neoptera</taxon>
        <taxon>Polyneoptera</taxon>
        <taxon>Phasmatodea</taxon>
        <taxon>Timematodea</taxon>
        <taxon>Timematoidea</taxon>
        <taxon>Timematidae</taxon>
        <taxon>Timema</taxon>
    </lineage>
</organism>
<protein>
    <submittedName>
        <fullName evidence="1">Uncharacterized protein</fullName>
    </submittedName>
</protein>